<dbReference type="STRING" id="60517.A0A0R3VVB3"/>
<dbReference type="Proteomes" id="UP000282613">
    <property type="component" value="Unassembled WGS sequence"/>
</dbReference>
<dbReference type="EMBL" id="UYRS01000311">
    <property type="protein sequence ID" value="VDK22860.1"/>
    <property type="molecule type" value="Genomic_DNA"/>
</dbReference>
<evidence type="ECO:0000313" key="2">
    <source>
        <dbReference type="Proteomes" id="UP000282613"/>
    </source>
</evidence>
<name>A0A0R3VVB3_TAEAS</name>
<gene>
    <name evidence="1" type="ORF">TASK_LOCUS1321</name>
</gene>
<keyword evidence="2" id="KW-1185">Reference proteome</keyword>
<reference evidence="1 2" key="2">
    <citation type="submission" date="2018-11" db="EMBL/GenBank/DDBJ databases">
        <authorList>
            <consortium name="Pathogen Informatics"/>
        </authorList>
    </citation>
    <scope>NUCLEOTIDE SEQUENCE [LARGE SCALE GENOMIC DNA]</scope>
</reference>
<evidence type="ECO:0000313" key="3">
    <source>
        <dbReference type="WBParaSite" id="TASK_0000132001-mRNA-1"/>
    </source>
</evidence>
<protein>
    <submittedName>
        <fullName evidence="3">Transposase</fullName>
    </submittedName>
</protein>
<organism evidence="3">
    <name type="scientific">Taenia asiatica</name>
    <name type="common">Asian tapeworm</name>
    <dbReference type="NCBI Taxonomy" id="60517"/>
    <lineage>
        <taxon>Eukaryota</taxon>
        <taxon>Metazoa</taxon>
        <taxon>Spiralia</taxon>
        <taxon>Lophotrochozoa</taxon>
        <taxon>Platyhelminthes</taxon>
        <taxon>Cestoda</taxon>
        <taxon>Eucestoda</taxon>
        <taxon>Cyclophyllidea</taxon>
        <taxon>Taeniidae</taxon>
        <taxon>Taenia</taxon>
    </lineage>
</organism>
<reference evidence="3" key="1">
    <citation type="submission" date="2017-02" db="UniProtKB">
        <authorList>
            <consortium name="WormBaseParasite"/>
        </authorList>
    </citation>
    <scope>IDENTIFICATION</scope>
</reference>
<dbReference type="AlphaFoldDB" id="A0A0R3VVB3"/>
<proteinExistence type="predicted"/>
<sequence length="90" mass="10342">MTAWYRSYTPAPSIFRAADADFHGHRPTVYIYQHLLWYLMSVSIRHLNQAFGSSHSASSAYQNGPLSTHTFNAQLHHHLQHLLQGMHARV</sequence>
<evidence type="ECO:0000313" key="1">
    <source>
        <dbReference type="EMBL" id="VDK22860.1"/>
    </source>
</evidence>
<accession>A0A0R3VVB3</accession>
<dbReference type="OrthoDB" id="5859969at2759"/>
<dbReference type="WBParaSite" id="TASK_0000132001-mRNA-1">
    <property type="protein sequence ID" value="TASK_0000132001-mRNA-1"/>
    <property type="gene ID" value="TASK_0000132001"/>
</dbReference>